<feature type="region of interest" description="Disordered" evidence="1">
    <location>
        <begin position="17"/>
        <end position="37"/>
    </location>
</feature>
<comment type="caution">
    <text evidence="2">The sequence shown here is derived from an EMBL/GenBank/DDBJ whole genome shotgun (WGS) entry which is preliminary data.</text>
</comment>
<name>A0A0A3J0N3_9BACI</name>
<dbReference type="AlphaFoldDB" id="A0A0A3J0N3"/>
<gene>
    <name evidence="2" type="ORF">CD32_01220</name>
</gene>
<accession>A0A0A3J0N3</accession>
<protein>
    <submittedName>
        <fullName evidence="2">Uncharacterized protein</fullName>
    </submittedName>
</protein>
<keyword evidence="3" id="KW-1185">Reference proteome</keyword>
<proteinExistence type="predicted"/>
<dbReference type="EMBL" id="JPVP01000037">
    <property type="protein sequence ID" value="KGR88713.1"/>
    <property type="molecule type" value="Genomic_DNA"/>
</dbReference>
<organism evidence="2 3">
    <name type="scientific">Lysinibacillus odysseyi 34hs-1 = NBRC 100172</name>
    <dbReference type="NCBI Taxonomy" id="1220589"/>
    <lineage>
        <taxon>Bacteria</taxon>
        <taxon>Bacillati</taxon>
        <taxon>Bacillota</taxon>
        <taxon>Bacilli</taxon>
        <taxon>Bacillales</taxon>
        <taxon>Bacillaceae</taxon>
        <taxon>Lysinibacillus</taxon>
    </lineage>
</organism>
<reference evidence="2 3" key="1">
    <citation type="submission" date="2014-02" db="EMBL/GenBank/DDBJ databases">
        <title>Draft genome sequence of Lysinibacillus odysseyi NBRC 100172.</title>
        <authorList>
            <person name="Zhang F."/>
            <person name="Wang G."/>
            <person name="Zhang L."/>
        </authorList>
    </citation>
    <scope>NUCLEOTIDE SEQUENCE [LARGE SCALE GENOMIC DNA]</scope>
    <source>
        <strain evidence="2 3">NBRC 100172</strain>
    </source>
</reference>
<dbReference type="Proteomes" id="UP000030437">
    <property type="component" value="Unassembled WGS sequence"/>
</dbReference>
<evidence type="ECO:0000256" key="1">
    <source>
        <dbReference type="SAM" id="MobiDB-lite"/>
    </source>
</evidence>
<sequence>MRMFDLLTPSVRSELTKLSNGINNHPNTKTSHKQFKERLTRREVEELMGTNRDRYHRVNGKVRRK</sequence>
<evidence type="ECO:0000313" key="2">
    <source>
        <dbReference type="EMBL" id="KGR88713.1"/>
    </source>
</evidence>
<evidence type="ECO:0000313" key="3">
    <source>
        <dbReference type="Proteomes" id="UP000030437"/>
    </source>
</evidence>
<dbReference type="STRING" id="1220589.CD32_01220"/>
<feature type="compositionally biased region" description="Polar residues" evidence="1">
    <location>
        <begin position="17"/>
        <end position="29"/>
    </location>
</feature>